<keyword evidence="8" id="KW-0378">Hydrolase</keyword>
<dbReference type="RefSeq" id="WP_051911339.1">
    <property type="nucleotide sequence ID" value="NZ_CAMIFG010000036.1"/>
</dbReference>
<dbReference type="GO" id="GO:0009002">
    <property type="term" value="F:serine-type D-Ala-D-Ala carboxypeptidase activity"/>
    <property type="evidence" value="ECO:0007669"/>
    <property type="project" value="InterPro"/>
</dbReference>
<feature type="transmembrane region" description="Helical" evidence="15">
    <location>
        <begin position="20"/>
        <end position="39"/>
    </location>
</feature>
<dbReference type="GO" id="GO:0009252">
    <property type="term" value="P:peptidoglycan biosynthetic process"/>
    <property type="evidence" value="ECO:0007669"/>
    <property type="project" value="UniProtKB-KW"/>
</dbReference>
<proteinExistence type="predicted"/>
<evidence type="ECO:0000256" key="3">
    <source>
        <dbReference type="ARBA" id="ARBA00022475"/>
    </source>
</evidence>
<dbReference type="AlphaFoldDB" id="A0A086XXM2"/>
<evidence type="ECO:0000313" key="19">
    <source>
        <dbReference type="Proteomes" id="UP000028826"/>
    </source>
</evidence>
<evidence type="ECO:0000256" key="8">
    <source>
        <dbReference type="ARBA" id="ARBA00022801"/>
    </source>
</evidence>
<dbReference type="Gene3D" id="3.30.1390.30">
    <property type="entry name" value="Penicillin-binding protein 2a, domain 3"/>
    <property type="match status" value="1"/>
</dbReference>
<keyword evidence="7 15" id="KW-0812">Transmembrane</keyword>
<feature type="region of interest" description="Disordered" evidence="14">
    <location>
        <begin position="613"/>
        <end position="639"/>
    </location>
</feature>
<feature type="domain" description="Penicillin-binding protein dimerisation" evidence="17">
    <location>
        <begin position="62"/>
        <end position="236"/>
    </location>
</feature>
<dbReference type="InterPro" id="IPR001460">
    <property type="entry name" value="PCN-bd_Tpept"/>
</dbReference>
<organism evidence="18 19">
    <name type="scientific">Haematobacter massiliensis</name>
    <dbReference type="NCBI Taxonomy" id="195105"/>
    <lineage>
        <taxon>Bacteria</taxon>
        <taxon>Pseudomonadati</taxon>
        <taxon>Pseudomonadota</taxon>
        <taxon>Alphaproteobacteria</taxon>
        <taxon>Rhodobacterales</taxon>
        <taxon>Paracoccaceae</taxon>
        <taxon>Haematobacter</taxon>
    </lineage>
</organism>
<evidence type="ECO:0000256" key="6">
    <source>
        <dbReference type="ARBA" id="ARBA00022670"/>
    </source>
</evidence>
<comment type="caution">
    <text evidence="18">The sequence shown here is derived from an EMBL/GenBank/DDBJ whole genome shotgun (WGS) entry which is preliminary data.</text>
</comment>
<dbReference type="PANTHER" id="PTHR30627:SF2">
    <property type="entry name" value="PEPTIDOGLYCAN D,D-TRANSPEPTIDASE MRDA"/>
    <property type="match status" value="1"/>
</dbReference>
<dbReference type="Gene3D" id="3.40.710.10">
    <property type="entry name" value="DD-peptidase/beta-lactamase superfamily"/>
    <property type="match status" value="1"/>
</dbReference>
<dbReference type="eggNOG" id="COG0768">
    <property type="taxonomic scope" value="Bacteria"/>
</dbReference>
<dbReference type="GO" id="GO:0005886">
    <property type="term" value="C:plasma membrane"/>
    <property type="evidence" value="ECO:0007669"/>
    <property type="project" value="UniProtKB-SubCell"/>
</dbReference>
<sequence>MKRNDKDVEESSRRITRRALVLGGLQVSVLALLAGRMRYLQIDQADQYRMLAEENRVSIRLIPPTRGLIADRTGTIIAGNEQNYRVVIVREDAGDVGEVLNRLSRVIPMSEEEIERTLREIRRRSAFVPITVVDRLSWREFSEVAVNGPALPGVTPEVGLSRFYPLRGDFAHVAGYVGPVSESDLANLESRDPVLQIPKFQIGKNGVEQRMEEVLRGTAGSKRIEVNAVGRVMRELSREEGDTGGNVQLTVDHRLQRFTLDRLGAESAAAVVMDVHNGDLLALVSAPSFDPNLFVRGISVADYRTLMSNDHRPLANKTVQGTYPPGSTFKMVTALAAMRAGMLDPADTVYCPGYLAYGGRRFHCWRHGGHGRVSLVEALAQSCDVFFYEIAQRVGIDKISEMSRLLGLGVRHDLPLSAVAEGLAPTQAWKRQARGESWLVGDTINASIGQGFNLTSPLQLCVMTARIATGRNVLPRLIKSIDGIEQPVPGGEDLGLPAAHLAQVRRGMDQVMNGRTGTARGSRIADEAMLMAGKTGTSQVRNISAAERASGVLGNHQLPWNRRDHALFVAYAPLNAPRIAVSVVVEHGGGGSAVAAPIARDMVKFALGGGLGPTAVAPPAEGAEPAPTPAAPPPRTTRA</sequence>
<keyword evidence="6" id="KW-0645">Protease</keyword>
<dbReference type="GO" id="GO:0071555">
    <property type="term" value="P:cell wall organization"/>
    <property type="evidence" value="ECO:0007669"/>
    <property type="project" value="UniProtKB-KW"/>
</dbReference>
<dbReference type="SUPFAM" id="SSF56519">
    <property type="entry name" value="Penicillin binding protein dimerisation domain"/>
    <property type="match status" value="1"/>
</dbReference>
<evidence type="ECO:0000256" key="14">
    <source>
        <dbReference type="SAM" id="MobiDB-lite"/>
    </source>
</evidence>
<evidence type="ECO:0000256" key="13">
    <source>
        <dbReference type="ARBA" id="ARBA00023316"/>
    </source>
</evidence>
<dbReference type="Gene3D" id="3.90.1310.10">
    <property type="entry name" value="Penicillin-binding protein 2a (Domain 2)"/>
    <property type="match status" value="1"/>
</dbReference>
<evidence type="ECO:0000256" key="9">
    <source>
        <dbReference type="ARBA" id="ARBA00022960"/>
    </source>
</evidence>
<dbReference type="InterPro" id="IPR012338">
    <property type="entry name" value="Beta-lactam/transpept-like"/>
</dbReference>
<dbReference type="NCBIfam" id="TIGR03423">
    <property type="entry name" value="pbp2_mrdA"/>
    <property type="match status" value="1"/>
</dbReference>
<keyword evidence="4" id="KW-0997">Cell inner membrane</keyword>
<dbReference type="GO" id="GO:0006508">
    <property type="term" value="P:proteolysis"/>
    <property type="evidence" value="ECO:0007669"/>
    <property type="project" value="UniProtKB-KW"/>
</dbReference>
<gene>
    <name evidence="18" type="ORF">CN97_02740</name>
</gene>
<dbReference type="Pfam" id="PF00905">
    <property type="entry name" value="Transpeptidase"/>
    <property type="match status" value="1"/>
</dbReference>
<dbReference type="GO" id="GO:0008360">
    <property type="term" value="P:regulation of cell shape"/>
    <property type="evidence" value="ECO:0007669"/>
    <property type="project" value="UniProtKB-KW"/>
</dbReference>
<evidence type="ECO:0000256" key="5">
    <source>
        <dbReference type="ARBA" id="ARBA00022645"/>
    </source>
</evidence>
<dbReference type="GO" id="GO:0071972">
    <property type="term" value="F:peptidoglycan L,D-transpeptidase activity"/>
    <property type="evidence" value="ECO:0007669"/>
    <property type="project" value="TreeGrafter"/>
</dbReference>
<evidence type="ECO:0000256" key="12">
    <source>
        <dbReference type="ARBA" id="ARBA00023136"/>
    </source>
</evidence>
<dbReference type="OrthoDB" id="9766847at2"/>
<evidence type="ECO:0000256" key="1">
    <source>
        <dbReference type="ARBA" id="ARBA00004167"/>
    </source>
</evidence>
<evidence type="ECO:0000259" key="17">
    <source>
        <dbReference type="Pfam" id="PF03717"/>
    </source>
</evidence>
<evidence type="ECO:0000256" key="15">
    <source>
        <dbReference type="SAM" id="Phobius"/>
    </source>
</evidence>
<dbReference type="PANTHER" id="PTHR30627">
    <property type="entry name" value="PEPTIDOGLYCAN D,D-TRANSPEPTIDASE"/>
    <property type="match status" value="1"/>
</dbReference>
<dbReference type="SUPFAM" id="SSF56601">
    <property type="entry name" value="beta-lactamase/transpeptidase-like"/>
    <property type="match status" value="1"/>
</dbReference>
<evidence type="ECO:0000256" key="10">
    <source>
        <dbReference type="ARBA" id="ARBA00022984"/>
    </source>
</evidence>
<protein>
    <submittedName>
        <fullName evidence="18">Penicillin-binding protein</fullName>
    </submittedName>
</protein>
<dbReference type="GO" id="GO:0008658">
    <property type="term" value="F:penicillin binding"/>
    <property type="evidence" value="ECO:0007669"/>
    <property type="project" value="InterPro"/>
</dbReference>
<dbReference type="Pfam" id="PF03717">
    <property type="entry name" value="PBP_dimer"/>
    <property type="match status" value="1"/>
</dbReference>
<keyword evidence="5" id="KW-0121">Carboxypeptidase</keyword>
<keyword evidence="11 15" id="KW-1133">Transmembrane helix</keyword>
<feature type="domain" description="Penicillin-binding protein transpeptidase" evidence="16">
    <location>
        <begin position="269"/>
        <end position="603"/>
    </location>
</feature>
<evidence type="ECO:0000256" key="2">
    <source>
        <dbReference type="ARBA" id="ARBA00004236"/>
    </source>
</evidence>
<keyword evidence="19" id="KW-1185">Reference proteome</keyword>
<dbReference type="InterPro" id="IPR036138">
    <property type="entry name" value="PBP_dimer_sf"/>
</dbReference>
<evidence type="ECO:0000256" key="11">
    <source>
        <dbReference type="ARBA" id="ARBA00022989"/>
    </source>
</evidence>
<keyword evidence="3" id="KW-1003">Cell membrane</keyword>
<evidence type="ECO:0000313" key="18">
    <source>
        <dbReference type="EMBL" id="KFI26772.1"/>
    </source>
</evidence>
<dbReference type="STRING" id="195105.CN97_02740"/>
<dbReference type="InterPro" id="IPR005311">
    <property type="entry name" value="PBP_dimer"/>
</dbReference>
<name>A0A086XXM2_9RHOB</name>
<keyword evidence="9" id="KW-0133">Cell shape</keyword>
<keyword evidence="13" id="KW-0961">Cell wall biogenesis/degradation</keyword>
<dbReference type="EMBL" id="JGYG01000014">
    <property type="protein sequence ID" value="KFI26772.1"/>
    <property type="molecule type" value="Genomic_DNA"/>
</dbReference>
<keyword evidence="12 15" id="KW-0472">Membrane</keyword>
<evidence type="ECO:0000256" key="7">
    <source>
        <dbReference type="ARBA" id="ARBA00022692"/>
    </source>
</evidence>
<dbReference type="Proteomes" id="UP000028826">
    <property type="component" value="Unassembled WGS sequence"/>
</dbReference>
<dbReference type="InterPro" id="IPR017790">
    <property type="entry name" value="Penicillin-binding_protein_2"/>
</dbReference>
<accession>A0A086XXM2</accession>
<evidence type="ECO:0000256" key="4">
    <source>
        <dbReference type="ARBA" id="ARBA00022519"/>
    </source>
</evidence>
<feature type="compositionally biased region" description="Pro residues" evidence="14">
    <location>
        <begin position="626"/>
        <end position="639"/>
    </location>
</feature>
<reference evidence="18 19" key="1">
    <citation type="submission" date="2014-03" db="EMBL/GenBank/DDBJ databases">
        <title>Genome of Haematobacter massiliensis CCUG 47968.</title>
        <authorList>
            <person name="Wang D."/>
            <person name="Wang G."/>
        </authorList>
    </citation>
    <scope>NUCLEOTIDE SEQUENCE [LARGE SCALE GENOMIC DNA]</scope>
    <source>
        <strain evidence="18 19">CCUG 47968</strain>
    </source>
</reference>
<comment type="subcellular location">
    <subcellularLocation>
        <location evidence="2">Cell membrane</location>
    </subcellularLocation>
    <subcellularLocation>
        <location evidence="1">Membrane</location>
        <topology evidence="1">Single-pass membrane protein</topology>
    </subcellularLocation>
</comment>
<dbReference type="InterPro" id="IPR050515">
    <property type="entry name" value="Beta-lactam/transpept"/>
</dbReference>
<keyword evidence="10" id="KW-0573">Peptidoglycan synthesis</keyword>
<feature type="compositionally biased region" description="Low complexity" evidence="14">
    <location>
        <begin position="613"/>
        <end position="625"/>
    </location>
</feature>
<evidence type="ECO:0000259" key="16">
    <source>
        <dbReference type="Pfam" id="PF00905"/>
    </source>
</evidence>